<keyword evidence="4" id="KW-0862">Zinc</keyword>
<dbReference type="GO" id="GO:0016020">
    <property type="term" value="C:membrane"/>
    <property type="evidence" value="ECO:0007669"/>
    <property type="project" value="UniProtKB-SubCell"/>
</dbReference>
<evidence type="ECO:0000256" key="6">
    <source>
        <dbReference type="ARBA" id="ARBA00023136"/>
    </source>
</evidence>
<accession>A0AAF3J797</accession>
<dbReference type="InterPro" id="IPR058533">
    <property type="entry name" value="Cation_efflux_TM"/>
</dbReference>
<dbReference type="PANTHER" id="PTHR45820">
    <property type="entry name" value="FI23527P1"/>
    <property type="match status" value="1"/>
</dbReference>
<sequence length="537" mass="59422">MAENEERIILLGRVEDNEKVKKKMEQQARKNSATSRNASKDGSLLATPEMNDEMIDEETLPSTSTPLIQCLKHTRREESQPIDEMHEREEENCGEKENDQHRKNSWKVSVMITITFLFFFVELFVGILNKSIALLADSYHMLADVMALIVALVCLRISRRKSKKNGFGWVRAEVLGALANGVFLLSMCFTISLEAFGRILNPLPMSQPLTVLVVGVIGLLINAVGIGMFHGGHGHSHAGGGHGHSHGGNGHSHENGKEEEHNMSNGKKTESPRKVNGPSLEDSDLPPPRVRSERAISQISQLSTGVSHNHLALRLVGMPEEPEDDEDDGEVEVKKERKEQKAVENLNMRGVLLHIMADALGSIFVIITAACSYFFKEQLGVVSQYLDPVLSLALVGIICFSAYNLVAQTADIIMRRPPQFLEIDELKNDITKISGVSACISLDIWTLVGNRHIATAEIEFCSVLAFDQAASKIRRLFHRNGVHSLTIQPSFSETCILEMPQEENPTPEPTKIDVIKRGKQEETASGRVIFDTGAPVE</sequence>
<dbReference type="AlphaFoldDB" id="A0AAF3J797"/>
<keyword evidence="5 8" id="KW-1133">Transmembrane helix</keyword>
<keyword evidence="6 8" id="KW-0472">Membrane</keyword>
<dbReference type="GO" id="GO:0005385">
    <property type="term" value="F:zinc ion transmembrane transporter activity"/>
    <property type="evidence" value="ECO:0007669"/>
    <property type="project" value="TreeGrafter"/>
</dbReference>
<feature type="compositionally biased region" description="Basic and acidic residues" evidence="7">
    <location>
        <begin position="251"/>
        <end position="273"/>
    </location>
</feature>
<feature type="region of interest" description="Disordered" evidence="7">
    <location>
        <begin position="235"/>
        <end position="292"/>
    </location>
</feature>
<evidence type="ECO:0000256" key="5">
    <source>
        <dbReference type="ARBA" id="ARBA00022989"/>
    </source>
</evidence>
<feature type="transmembrane region" description="Helical" evidence="8">
    <location>
        <begin position="108"/>
        <end position="127"/>
    </location>
</feature>
<dbReference type="InterPro" id="IPR027469">
    <property type="entry name" value="Cation_efflux_TMD_sf"/>
</dbReference>
<reference evidence="11" key="1">
    <citation type="submission" date="2024-02" db="UniProtKB">
        <authorList>
            <consortium name="WormBaseParasite"/>
        </authorList>
    </citation>
    <scope>IDENTIFICATION</scope>
</reference>
<name>A0AAF3J797_9BILA</name>
<feature type="region of interest" description="Disordered" evidence="7">
    <location>
        <begin position="75"/>
        <end position="100"/>
    </location>
</feature>
<dbReference type="Proteomes" id="UP000887575">
    <property type="component" value="Unassembled WGS sequence"/>
</dbReference>
<keyword evidence="3 8" id="KW-0812">Transmembrane</keyword>
<feature type="transmembrane region" description="Helical" evidence="8">
    <location>
        <begin position="209"/>
        <end position="229"/>
    </location>
</feature>
<dbReference type="NCBIfam" id="TIGR01297">
    <property type="entry name" value="CDF"/>
    <property type="match status" value="1"/>
</dbReference>
<dbReference type="WBParaSite" id="MBELARI_LOCUS20629">
    <property type="protein sequence ID" value="MBELARI_LOCUS20629"/>
    <property type="gene ID" value="MBELARI_LOCUS20629"/>
</dbReference>
<evidence type="ECO:0000256" key="2">
    <source>
        <dbReference type="ARBA" id="ARBA00008873"/>
    </source>
</evidence>
<evidence type="ECO:0000256" key="8">
    <source>
        <dbReference type="SAM" id="Phobius"/>
    </source>
</evidence>
<feature type="region of interest" description="Disordered" evidence="7">
    <location>
        <begin position="16"/>
        <end position="50"/>
    </location>
</feature>
<dbReference type="GO" id="GO:0010312">
    <property type="term" value="P:detoxification of zinc ion"/>
    <property type="evidence" value="ECO:0007669"/>
    <property type="project" value="TreeGrafter"/>
</dbReference>
<evidence type="ECO:0000313" key="11">
    <source>
        <dbReference type="WBParaSite" id="MBELARI_LOCUS20629"/>
    </source>
</evidence>
<feature type="transmembrane region" description="Helical" evidence="8">
    <location>
        <begin position="388"/>
        <end position="406"/>
    </location>
</feature>
<feature type="domain" description="Cation efflux protein transmembrane" evidence="9">
    <location>
        <begin position="110"/>
        <end position="414"/>
    </location>
</feature>
<dbReference type="Gene3D" id="1.20.1510.10">
    <property type="entry name" value="Cation efflux protein transmembrane domain"/>
    <property type="match status" value="1"/>
</dbReference>
<evidence type="ECO:0000256" key="1">
    <source>
        <dbReference type="ARBA" id="ARBA00004141"/>
    </source>
</evidence>
<feature type="compositionally biased region" description="Basic and acidic residues" evidence="7">
    <location>
        <begin position="16"/>
        <end position="28"/>
    </location>
</feature>
<protein>
    <submittedName>
        <fullName evidence="11">Zinc transporter 1</fullName>
    </submittedName>
</protein>
<dbReference type="SUPFAM" id="SSF161111">
    <property type="entry name" value="Cation efflux protein transmembrane domain-like"/>
    <property type="match status" value="1"/>
</dbReference>
<feature type="compositionally biased region" description="Gly residues" evidence="7">
    <location>
        <begin position="237"/>
        <end position="250"/>
    </location>
</feature>
<evidence type="ECO:0000256" key="4">
    <source>
        <dbReference type="ARBA" id="ARBA00022833"/>
    </source>
</evidence>
<feature type="transmembrane region" description="Helical" evidence="8">
    <location>
        <begin position="177"/>
        <end position="197"/>
    </location>
</feature>
<feature type="transmembrane region" description="Helical" evidence="8">
    <location>
        <begin position="351"/>
        <end position="376"/>
    </location>
</feature>
<comment type="similarity">
    <text evidence="2">Belongs to the cation diffusion facilitator (CDF) transporter (TC 2.A.4) family. SLC30A subfamily.</text>
</comment>
<evidence type="ECO:0000259" key="9">
    <source>
        <dbReference type="Pfam" id="PF01545"/>
    </source>
</evidence>
<dbReference type="PANTHER" id="PTHR45820:SF4">
    <property type="entry name" value="ZINC TRANSPORTER 63C, ISOFORM F"/>
    <property type="match status" value="1"/>
</dbReference>
<proteinExistence type="inferred from homology"/>
<comment type="subcellular location">
    <subcellularLocation>
        <location evidence="1">Membrane</location>
        <topology evidence="1">Multi-pass membrane protein</topology>
    </subcellularLocation>
</comment>
<feature type="transmembrane region" description="Helical" evidence="8">
    <location>
        <begin position="139"/>
        <end position="157"/>
    </location>
</feature>
<keyword evidence="10" id="KW-1185">Reference proteome</keyword>
<evidence type="ECO:0000313" key="10">
    <source>
        <dbReference type="Proteomes" id="UP000887575"/>
    </source>
</evidence>
<dbReference type="GO" id="GO:0006882">
    <property type="term" value="P:intracellular zinc ion homeostasis"/>
    <property type="evidence" value="ECO:0007669"/>
    <property type="project" value="TreeGrafter"/>
</dbReference>
<evidence type="ECO:0000256" key="7">
    <source>
        <dbReference type="SAM" id="MobiDB-lite"/>
    </source>
</evidence>
<dbReference type="Pfam" id="PF01545">
    <property type="entry name" value="Cation_efflux"/>
    <property type="match status" value="1"/>
</dbReference>
<dbReference type="InterPro" id="IPR002524">
    <property type="entry name" value="Cation_efflux"/>
</dbReference>
<evidence type="ECO:0000256" key="3">
    <source>
        <dbReference type="ARBA" id="ARBA00022692"/>
    </source>
</evidence>
<organism evidence="10 11">
    <name type="scientific">Mesorhabditis belari</name>
    <dbReference type="NCBI Taxonomy" id="2138241"/>
    <lineage>
        <taxon>Eukaryota</taxon>
        <taxon>Metazoa</taxon>
        <taxon>Ecdysozoa</taxon>
        <taxon>Nematoda</taxon>
        <taxon>Chromadorea</taxon>
        <taxon>Rhabditida</taxon>
        <taxon>Rhabditina</taxon>
        <taxon>Rhabditomorpha</taxon>
        <taxon>Rhabditoidea</taxon>
        <taxon>Rhabditidae</taxon>
        <taxon>Mesorhabditinae</taxon>
        <taxon>Mesorhabditis</taxon>
    </lineage>
</organism>